<sequence length="85" mass="9582">MSQRRAASICYNCYEKFVYGYRCNQLFILEIILDHEDEVDTAALAICATYDVELSLNAFTGIHPSSHSTMKILGIHRPPTTDNIA</sequence>
<keyword evidence="2" id="KW-1185">Reference proteome</keyword>
<protein>
    <submittedName>
        <fullName evidence="1">Uncharacterized protein</fullName>
    </submittedName>
</protein>
<gene>
    <name evidence="1" type="ORF">U9M48_036040</name>
</gene>
<dbReference type="EMBL" id="CP144752">
    <property type="protein sequence ID" value="WVZ89667.1"/>
    <property type="molecule type" value="Genomic_DNA"/>
</dbReference>
<proteinExistence type="predicted"/>
<dbReference type="AlphaFoldDB" id="A0AAQ3XAM8"/>
<accession>A0AAQ3XAM8</accession>
<name>A0AAQ3XAM8_PASNO</name>
<dbReference type="Proteomes" id="UP001341281">
    <property type="component" value="Chromosome 08"/>
</dbReference>
<reference evidence="1 2" key="1">
    <citation type="submission" date="2024-02" db="EMBL/GenBank/DDBJ databases">
        <title>High-quality chromosome-scale genome assembly of Pensacola bahiagrass (Paspalum notatum Flugge var. saurae).</title>
        <authorList>
            <person name="Vega J.M."/>
            <person name="Podio M."/>
            <person name="Orjuela J."/>
            <person name="Siena L.A."/>
            <person name="Pessino S.C."/>
            <person name="Combes M.C."/>
            <person name="Mariac C."/>
            <person name="Albertini E."/>
            <person name="Pupilli F."/>
            <person name="Ortiz J.P.A."/>
            <person name="Leblanc O."/>
        </authorList>
    </citation>
    <scope>NUCLEOTIDE SEQUENCE [LARGE SCALE GENOMIC DNA]</scope>
    <source>
        <strain evidence="1">R1</strain>
        <tissue evidence="1">Leaf</tissue>
    </source>
</reference>
<evidence type="ECO:0000313" key="2">
    <source>
        <dbReference type="Proteomes" id="UP001341281"/>
    </source>
</evidence>
<evidence type="ECO:0000313" key="1">
    <source>
        <dbReference type="EMBL" id="WVZ89667.1"/>
    </source>
</evidence>
<organism evidence="1 2">
    <name type="scientific">Paspalum notatum var. saurae</name>
    <dbReference type="NCBI Taxonomy" id="547442"/>
    <lineage>
        <taxon>Eukaryota</taxon>
        <taxon>Viridiplantae</taxon>
        <taxon>Streptophyta</taxon>
        <taxon>Embryophyta</taxon>
        <taxon>Tracheophyta</taxon>
        <taxon>Spermatophyta</taxon>
        <taxon>Magnoliopsida</taxon>
        <taxon>Liliopsida</taxon>
        <taxon>Poales</taxon>
        <taxon>Poaceae</taxon>
        <taxon>PACMAD clade</taxon>
        <taxon>Panicoideae</taxon>
        <taxon>Andropogonodae</taxon>
        <taxon>Paspaleae</taxon>
        <taxon>Paspalinae</taxon>
        <taxon>Paspalum</taxon>
    </lineage>
</organism>